<proteinExistence type="predicted"/>
<gene>
    <name evidence="1" type="ORF">GCM10017584_09260</name>
</gene>
<evidence type="ECO:0000313" key="2">
    <source>
        <dbReference type="Proteomes" id="UP001142372"/>
    </source>
</evidence>
<accession>A0A9W6H7Z8</accession>
<dbReference type="Proteomes" id="UP001142372">
    <property type="component" value="Unassembled WGS sequence"/>
</dbReference>
<evidence type="ECO:0000313" key="1">
    <source>
        <dbReference type="EMBL" id="GLJ75352.1"/>
    </source>
</evidence>
<reference evidence="1" key="1">
    <citation type="journal article" date="2014" name="Int. J. Syst. Evol. Microbiol.">
        <title>Complete genome sequence of Corynebacterium casei LMG S-19264T (=DSM 44701T), isolated from a smear-ripened cheese.</title>
        <authorList>
            <consortium name="US DOE Joint Genome Institute (JGI-PGF)"/>
            <person name="Walter F."/>
            <person name="Albersmeier A."/>
            <person name="Kalinowski J."/>
            <person name="Ruckert C."/>
        </authorList>
    </citation>
    <scope>NUCLEOTIDE SEQUENCE</scope>
    <source>
        <strain evidence="1">VKM Ac-1401</strain>
    </source>
</reference>
<protein>
    <submittedName>
        <fullName evidence="1">Uncharacterized protein</fullName>
    </submittedName>
</protein>
<comment type="caution">
    <text evidence="1">The sequence shown here is derived from an EMBL/GenBank/DDBJ whole genome shotgun (WGS) entry which is preliminary data.</text>
</comment>
<dbReference type="AlphaFoldDB" id="A0A9W6H7Z8"/>
<keyword evidence="2" id="KW-1185">Reference proteome</keyword>
<sequence length="132" mass="13691">MIVALALVVAGGIAVAIVGNDQAKFAKVNVLADELHLHAIGPIDHEYRYGGGLAGPTTYEAFIGGPDAYDRLVSALEKAGYRHVSGNAWTRLGGPGEPLATADELSAGQSFTDPDDHSVVVHSDGVVVTLTR</sequence>
<reference evidence="1" key="2">
    <citation type="submission" date="2023-01" db="EMBL/GenBank/DDBJ databases">
        <authorList>
            <person name="Sun Q."/>
            <person name="Evtushenko L."/>
        </authorList>
    </citation>
    <scope>NUCLEOTIDE SEQUENCE</scope>
    <source>
        <strain evidence="1">VKM Ac-1401</strain>
    </source>
</reference>
<dbReference type="EMBL" id="BSEN01000003">
    <property type="protein sequence ID" value="GLJ75352.1"/>
    <property type="molecule type" value="Genomic_DNA"/>
</dbReference>
<name>A0A9W6H7Z8_9MICO</name>
<organism evidence="1 2">
    <name type="scientific">Leifsonia poae</name>
    <dbReference type="NCBI Taxonomy" id="110933"/>
    <lineage>
        <taxon>Bacteria</taxon>
        <taxon>Bacillati</taxon>
        <taxon>Actinomycetota</taxon>
        <taxon>Actinomycetes</taxon>
        <taxon>Micrococcales</taxon>
        <taxon>Microbacteriaceae</taxon>
        <taxon>Leifsonia</taxon>
    </lineage>
</organism>